<dbReference type="RefSeq" id="WP_151177066.1">
    <property type="nucleotide sequence ID" value="NZ_CP042906.1"/>
</dbReference>
<name>A0A5J6MHY3_9PROT</name>
<dbReference type="SUPFAM" id="SSF53335">
    <property type="entry name" value="S-adenosyl-L-methionine-dependent methyltransferases"/>
    <property type="match status" value="1"/>
</dbReference>
<dbReference type="InterPro" id="IPR029063">
    <property type="entry name" value="SAM-dependent_MTases_sf"/>
</dbReference>
<accession>A0A5J6MHY3</accession>
<sequence>MKLISDTYLEQNRKLHEQGSFGISGHQWGPRIASLAEMFRCRTILDYGCGRQTLRDALKGRDLEVRGFDPAIPGLDMPPEKVDLVACTDVLEHIEPEYLDSVIAEIARCATKAVFLVVHTGPAVKTLPDGRNAHLIQQPYAWWLPKFDKRWDRFSERVGDNAFWYAGKARPA</sequence>
<dbReference type="Proteomes" id="UP000326202">
    <property type="component" value="Chromosome"/>
</dbReference>
<reference evidence="1 2" key="1">
    <citation type="submission" date="2019-08" db="EMBL/GenBank/DDBJ databases">
        <title>Hyperibacter terrae gen. nov., sp. nov. and Hyperibacter viscosus sp. nov., two new members in the family Rhodospirillaceae isolated from the rhizosphere of Hypericum perforatum.</title>
        <authorList>
            <person name="Noviana Z."/>
        </authorList>
    </citation>
    <scope>NUCLEOTIDE SEQUENCE [LARGE SCALE GENOMIC DNA]</scope>
    <source>
        <strain evidence="1 2">R5913</strain>
    </source>
</reference>
<protein>
    <recommendedName>
        <fullName evidence="3">Methyltransferase type 11 domain-containing protein</fullName>
    </recommendedName>
</protein>
<evidence type="ECO:0008006" key="3">
    <source>
        <dbReference type="Google" id="ProtNLM"/>
    </source>
</evidence>
<dbReference type="EMBL" id="CP042906">
    <property type="protein sequence ID" value="QEX16747.1"/>
    <property type="molecule type" value="Genomic_DNA"/>
</dbReference>
<dbReference type="KEGG" id="htq:FRZ44_20420"/>
<organism evidence="1 2">
    <name type="scientific">Hypericibacter terrae</name>
    <dbReference type="NCBI Taxonomy" id="2602015"/>
    <lineage>
        <taxon>Bacteria</taxon>
        <taxon>Pseudomonadati</taxon>
        <taxon>Pseudomonadota</taxon>
        <taxon>Alphaproteobacteria</taxon>
        <taxon>Rhodospirillales</taxon>
        <taxon>Dongiaceae</taxon>
        <taxon>Hypericibacter</taxon>
    </lineage>
</organism>
<dbReference type="Pfam" id="PF13489">
    <property type="entry name" value="Methyltransf_23"/>
    <property type="match status" value="1"/>
</dbReference>
<evidence type="ECO:0000313" key="1">
    <source>
        <dbReference type="EMBL" id="QEX16747.1"/>
    </source>
</evidence>
<evidence type="ECO:0000313" key="2">
    <source>
        <dbReference type="Proteomes" id="UP000326202"/>
    </source>
</evidence>
<dbReference type="OrthoDB" id="5614897at2"/>
<proteinExistence type="predicted"/>
<gene>
    <name evidence="1" type="ORF">FRZ44_20420</name>
</gene>
<dbReference type="Gene3D" id="3.40.50.150">
    <property type="entry name" value="Vaccinia Virus protein VP39"/>
    <property type="match status" value="1"/>
</dbReference>
<dbReference type="AlphaFoldDB" id="A0A5J6MHY3"/>
<keyword evidence="2" id="KW-1185">Reference proteome</keyword>